<gene>
    <name evidence="1" type="ORF">BCV70DRAFT_2788</name>
</gene>
<evidence type="ECO:0000313" key="2">
    <source>
        <dbReference type="Proteomes" id="UP000246740"/>
    </source>
</evidence>
<dbReference type="Proteomes" id="UP000246740">
    <property type="component" value="Unassembled WGS sequence"/>
</dbReference>
<dbReference type="AlphaFoldDB" id="A0A317XXR0"/>
<name>A0A317XXR0_9BASI</name>
<dbReference type="EMBL" id="KZ819188">
    <property type="protein sequence ID" value="PWZ02583.1"/>
    <property type="molecule type" value="Genomic_DNA"/>
</dbReference>
<dbReference type="InParanoid" id="A0A317XXR0"/>
<protein>
    <submittedName>
        <fullName evidence="1">Uncharacterized protein</fullName>
    </submittedName>
</protein>
<proteinExistence type="predicted"/>
<accession>A0A317XXR0</accession>
<organism evidence="1 2">
    <name type="scientific">Testicularia cyperi</name>
    <dbReference type="NCBI Taxonomy" id="1882483"/>
    <lineage>
        <taxon>Eukaryota</taxon>
        <taxon>Fungi</taxon>
        <taxon>Dikarya</taxon>
        <taxon>Basidiomycota</taxon>
        <taxon>Ustilaginomycotina</taxon>
        <taxon>Ustilaginomycetes</taxon>
        <taxon>Ustilaginales</taxon>
        <taxon>Anthracoideaceae</taxon>
        <taxon>Testicularia</taxon>
    </lineage>
</organism>
<evidence type="ECO:0000313" key="1">
    <source>
        <dbReference type="EMBL" id="PWZ02583.1"/>
    </source>
</evidence>
<sequence length="111" mass="11583">MASTPSRCDSRPDARLTNYEADSEHRVAVDVEFVLRRSESASAASGGNKGDCVVVVVIASGCVCLERFILVVAVVYGDNAETGFGALTTCQLVAEVELGGRGDRVGEGRCG</sequence>
<reference evidence="1 2" key="1">
    <citation type="journal article" date="2018" name="Mol. Biol. Evol.">
        <title>Broad Genomic Sampling Reveals a Smut Pathogenic Ancestry of the Fungal Clade Ustilaginomycotina.</title>
        <authorList>
            <person name="Kijpornyongpan T."/>
            <person name="Mondo S.J."/>
            <person name="Barry K."/>
            <person name="Sandor L."/>
            <person name="Lee J."/>
            <person name="Lipzen A."/>
            <person name="Pangilinan J."/>
            <person name="LaButti K."/>
            <person name="Hainaut M."/>
            <person name="Henrissat B."/>
            <person name="Grigoriev I.V."/>
            <person name="Spatafora J.W."/>
            <person name="Aime M.C."/>
        </authorList>
    </citation>
    <scope>NUCLEOTIDE SEQUENCE [LARGE SCALE GENOMIC DNA]</scope>
    <source>
        <strain evidence="1 2">MCA 3645</strain>
    </source>
</reference>
<keyword evidence="2" id="KW-1185">Reference proteome</keyword>